<protein>
    <recommendedName>
        <fullName evidence="3">Histone H3-K79 methyltransferase</fullName>
    </recommendedName>
</protein>
<evidence type="ECO:0008006" key="3">
    <source>
        <dbReference type="Google" id="ProtNLM"/>
    </source>
</evidence>
<evidence type="ECO:0000313" key="2">
    <source>
        <dbReference type="Proteomes" id="UP000198406"/>
    </source>
</evidence>
<dbReference type="Proteomes" id="UP000198406">
    <property type="component" value="Unassembled WGS sequence"/>
</dbReference>
<dbReference type="InParanoid" id="A0A1Z5K297"/>
<keyword evidence="2" id="KW-1185">Reference proteome</keyword>
<reference evidence="1 2" key="1">
    <citation type="journal article" date="2015" name="Plant Cell">
        <title>Oil accumulation by the oleaginous diatom Fistulifera solaris as revealed by the genome and transcriptome.</title>
        <authorList>
            <person name="Tanaka T."/>
            <person name="Maeda Y."/>
            <person name="Veluchamy A."/>
            <person name="Tanaka M."/>
            <person name="Abida H."/>
            <person name="Marechal E."/>
            <person name="Bowler C."/>
            <person name="Muto M."/>
            <person name="Sunaga Y."/>
            <person name="Tanaka M."/>
            <person name="Yoshino T."/>
            <person name="Taniguchi T."/>
            <person name="Fukuda Y."/>
            <person name="Nemoto M."/>
            <person name="Matsumoto M."/>
            <person name="Wong P.S."/>
            <person name="Aburatani S."/>
            <person name="Fujibuchi W."/>
        </authorList>
    </citation>
    <scope>NUCLEOTIDE SEQUENCE [LARGE SCALE GENOMIC DNA]</scope>
    <source>
        <strain evidence="1 2">JPCC DA0580</strain>
    </source>
</reference>
<comment type="caution">
    <text evidence="1">The sequence shown here is derived from an EMBL/GenBank/DDBJ whole genome shotgun (WGS) entry which is preliminary data.</text>
</comment>
<name>A0A1Z5K297_FISSO</name>
<dbReference type="InterPro" id="IPR029063">
    <property type="entry name" value="SAM-dependent_MTases_sf"/>
</dbReference>
<accession>A0A1Z5K297</accession>
<gene>
    <name evidence="1" type="ORF">FisN_9Hu004</name>
</gene>
<dbReference type="AlphaFoldDB" id="A0A1Z5K297"/>
<proteinExistence type="predicted"/>
<evidence type="ECO:0000313" key="1">
    <source>
        <dbReference type="EMBL" id="GAX20299.1"/>
    </source>
</evidence>
<dbReference type="Gene3D" id="3.40.50.150">
    <property type="entry name" value="Vaccinia Virus protein VP39"/>
    <property type="match status" value="1"/>
</dbReference>
<dbReference type="OrthoDB" id="443402at2759"/>
<sequence length="273" mass="30860">MDGYWPYVESNRDPPREYTYGEFDLSFFAHLLTTYCRECRSFRDIGSGTGRLVFASAALMPSFEKCSGLEILPRLHECAISNLDRCCRNKEGILVFPGNDIELKPFIQFEQGSLEDPYMFIGDADAIFCFASCMPEPVRAALAIQIGRQCSNGTIIMTSEYPLHLSGTCPAVIDDEERIPEGSYELELVDTVTGPCDVVGGTSTVFIHRVKKSMELPKMEPPLLSLGQIAYRAVQQAEKTRNTDAFLRKVYNNMVFLGLPERFWPRSFQRQDD</sequence>
<organism evidence="1 2">
    <name type="scientific">Fistulifera solaris</name>
    <name type="common">Oleaginous diatom</name>
    <dbReference type="NCBI Taxonomy" id="1519565"/>
    <lineage>
        <taxon>Eukaryota</taxon>
        <taxon>Sar</taxon>
        <taxon>Stramenopiles</taxon>
        <taxon>Ochrophyta</taxon>
        <taxon>Bacillariophyta</taxon>
        <taxon>Bacillariophyceae</taxon>
        <taxon>Bacillariophycidae</taxon>
        <taxon>Naviculales</taxon>
        <taxon>Naviculaceae</taxon>
        <taxon>Fistulifera</taxon>
    </lineage>
</organism>
<dbReference type="EMBL" id="BDSP01000147">
    <property type="protein sequence ID" value="GAX20299.1"/>
    <property type="molecule type" value="Genomic_DNA"/>
</dbReference>
<dbReference type="SUPFAM" id="SSF53335">
    <property type="entry name" value="S-adenosyl-L-methionine-dependent methyltransferases"/>
    <property type="match status" value="1"/>
</dbReference>